<dbReference type="AlphaFoldDB" id="A0AB39BC63"/>
<dbReference type="EMBL" id="CP162511">
    <property type="protein sequence ID" value="XDI03834.1"/>
    <property type="molecule type" value="Genomic_DNA"/>
</dbReference>
<proteinExistence type="predicted"/>
<organism evidence="1">
    <name type="scientific">Herbiconiux sp. A18JL235</name>
    <dbReference type="NCBI Taxonomy" id="3152363"/>
    <lineage>
        <taxon>Bacteria</taxon>
        <taxon>Bacillati</taxon>
        <taxon>Actinomycetota</taxon>
        <taxon>Actinomycetes</taxon>
        <taxon>Micrococcales</taxon>
        <taxon>Microbacteriaceae</taxon>
        <taxon>Herbiconiux</taxon>
    </lineage>
</organism>
<protein>
    <submittedName>
        <fullName evidence="1">Uncharacterized protein</fullName>
    </submittedName>
</protein>
<accession>A0AB39BC63</accession>
<sequence length="42" mass="4486">MNDCIDRDVALHLGALAPAEVRLLGGPLTLPRSLEELTVCRG</sequence>
<gene>
    <name evidence="1" type="ORF">ABFY20_10770</name>
</gene>
<dbReference type="RefSeq" id="WP_368496252.1">
    <property type="nucleotide sequence ID" value="NZ_CP162511.1"/>
</dbReference>
<name>A0AB39BC63_9MICO</name>
<reference evidence="1" key="1">
    <citation type="submission" date="2024-05" db="EMBL/GenBank/DDBJ databases">
        <title>Herbiconiux sp. A18JL235.</title>
        <authorList>
            <person name="Zhang G."/>
        </authorList>
    </citation>
    <scope>NUCLEOTIDE SEQUENCE</scope>
    <source>
        <strain evidence="1">A18JL235</strain>
    </source>
</reference>
<evidence type="ECO:0000313" key="1">
    <source>
        <dbReference type="EMBL" id="XDI03834.1"/>
    </source>
</evidence>